<evidence type="ECO:0000256" key="2">
    <source>
        <dbReference type="ARBA" id="ARBA00013194"/>
    </source>
</evidence>
<accession>A0A0E0JK71</accession>
<feature type="region of interest" description="Disordered" evidence="6">
    <location>
        <begin position="441"/>
        <end position="581"/>
    </location>
</feature>
<dbReference type="Gramene" id="OPUNC01G20150.1">
    <property type="protein sequence ID" value="OPUNC01G20150.1"/>
    <property type="gene ID" value="OPUNC01G20150"/>
</dbReference>
<evidence type="ECO:0000256" key="3">
    <source>
        <dbReference type="ARBA" id="ARBA00023110"/>
    </source>
</evidence>
<dbReference type="Pfam" id="PF00254">
    <property type="entry name" value="FKBP_C"/>
    <property type="match status" value="3"/>
</dbReference>
<dbReference type="GO" id="GO:0005737">
    <property type="term" value="C:cytoplasm"/>
    <property type="evidence" value="ECO:0007669"/>
    <property type="project" value="TreeGrafter"/>
</dbReference>
<evidence type="ECO:0000256" key="6">
    <source>
        <dbReference type="SAM" id="MobiDB-lite"/>
    </source>
</evidence>
<protein>
    <recommendedName>
        <fullName evidence="2 5">peptidylprolyl isomerase</fullName>
        <ecNumber evidence="2 5">5.2.1.8</ecNumber>
    </recommendedName>
</protein>
<dbReference type="EnsemblPlants" id="OPUNC01G20150.1">
    <property type="protein sequence ID" value="OPUNC01G20150.1"/>
    <property type="gene ID" value="OPUNC01G20150"/>
</dbReference>
<dbReference type="HOGENOM" id="CLU_312016_0_0_1"/>
<proteinExistence type="predicted"/>
<dbReference type="AlphaFoldDB" id="A0A0E0JK71"/>
<feature type="domain" description="PPIase FKBP-type" evidence="7">
    <location>
        <begin position="175"/>
        <end position="261"/>
    </location>
</feature>
<dbReference type="SUPFAM" id="SSF54001">
    <property type="entry name" value="Cysteine proteinases"/>
    <property type="match status" value="1"/>
</dbReference>
<sequence>MLLIENVMRGFSIAVSSMQAGEKAVFTIPPELAGTKSRCPADIPGNIAPNKALRFDIELISLNYNACLEDGVSVSMSEGVEFNLAEGFFCPACARAAETMTEGEEAILIVKPEYGFGERGRPSIGDEAGVPPDATLYVYLQLMSWKTVRHIGENGTILKKTLRRGNLEGQQTENEAVVGVRLIVKLQGGAVFDQRGHEGDEPFKFMVDEEQVSEGLEEAVLAMREGEVSLFTIPPHRVQDQLLVVPAGSSMTYEIELVSVVNDKHPRLMSRSETIEAAAEKEKEGDKLFSSSKFLRAYRIYYKVLEYDPGNVKAREMTGRAFSEASLGIDSAAMHRGLDQGIVVVVDLGALFCCALFASSRRAQVVVDLLLDLQILYLDSLSFKNLNVPVEGYRATVWTNELINQAILADTSADGSFGALPEKDKIVIAVQNLCEGFSEVTSSDDEDFVADEDEMEDTEEDEYTDEDGDSDDDEDEREEDDDDEGEEDDDEDRSENDDNDDAKTARSGEQPDAATDVTGCKGDDTNKGVCSGGKGADDVIGKGKQVDEGIGFGDKEKHEEKQAPNAAAQNVPESEKQPVEKAENYPFLTTSIDSHKVPNFKSSQEVVQTPKGQEAAGTSRGKEFPIIITNEDYGSFTTEDYEKVGREADDVIANKSATKSPVAEVISKEAITVDCEVEEETPVPHEYNKRVVKPAKFKRSPLIDYENKKQFVVSRVINEGYLLDSQLDRNELKKHFDQTKANRLDHKELAFFPILQELGNGNDKAGHYFVVCLNLKAERFEVYDSLRGEDDEELISAINLVVASIKTMWDRVYMRSSKKTIQNYPLIFIDGPKQDNMYPFGPKEEFRVCGYIVPEFSEMRLKQGNKYHESRNIFVPPIPTPETNANQAVPGFQLLLQVTGSHTSTTPPGPNNEKRNSSSRVPVAARKGLASCFRCISSASN</sequence>
<dbReference type="PANTHER" id="PTHR10516:SF458">
    <property type="entry name" value="PEPTIDYLPROLYL ISOMERASE"/>
    <property type="match status" value="1"/>
</dbReference>
<dbReference type="InterPro" id="IPR046357">
    <property type="entry name" value="PPIase_dom_sf"/>
</dbReference>
<feature type="region of interest" description="Disordered" evidence="6">
    <location>
        <begin position="900"/>
        <end position="921"/>
    </location>
</feature>
<evidence type="ECO:0000313" key="8">
    <source>
        <dbReference type="EnsemblPlants" id="OPUNC01G20150.1"/>
    </source>
</evidence>
<dbReference type="GO" id="GO:0003755">
    <property type="term" value="F:peptidyl-prolyl cis-trans isomerase activity"/>
    <property type="evidence" value="ECO:0007669"/>
    <property type="project" value="UniProtKB-KW"/>
</dbReference>
<evidence type="ECO:0000313" key="9">
    <source>
        <dbReference type="Proteomes" id="UP000026962"/>
    </source>
</evidence>
<name>A0A0E0JK71_ORYPU</name>
<comment type="catalytic activity">
    <reaction evidence="1 5">
        <text>[protein]-peptidylproline (omega=180) = [protein]-peptidylproline (omega=0)</text>
        <dbReference type="Rhea" id="RHEA:16237"/>
        <dbReference type="Rhea" id="RHEA-COMP:10747"/>
        <dbReference type="Rhea" id="RHEA-COMP:10748"/>
        <dbReference type="ChEBI" id="CHEBI:83833"/>
        <dbReference type="ChEBI" id="CHEBI:83834"/>
        <dbReference type="EC" id="5.2.1.8"/>
    </reaction>
</comment>
<organism evidence="8">
    <name type="scientific">Oryza punctata</name>
    <name type="common">Red rice</name>
    <dbReference type="NCBI Taxonomy" id="4537"/>
    <lineage>
        <taxon>Eukaryota</taxon>
        <taxon>Viridiplantae</taxon>
        <taxon>Streptophyta</taxon>
        <taxon>Embryophyta</taxon>
        <taxon>Tracheophyta</taxon>
        <taxon>Spermatophyta</taxon>
        <taxon>Magnoliopsida</taxon>
        <taxon>Liliopsida</taxon>
        <taxon>Poales</taxon>
        <taxon>Poaceae</taxon>
        <taxon>BOP clade</taxon>
        <taxon>Oryzoideae</taxon>
        <taxon>Oryzeae</taxon>
        <taxon>Oryzinae</taxon>
        <taxon>Oryza</taxon>
    </lineage>
</organism>
<dbReference type="STRING" id="4537.A0A0E0JK71"/>
<keyword evidence="4 5" id="KW-0413">Isomerase</keyword>
<dbReference type="EC" id="5.2.1.8" evidence="2 5"/>
<dbReference type="PANTHER" id="PTHR10516">
    <property type="entry name" value="PEPTIDYL-PROLYL CIS-TRANS ISOMERASE"/>
    <property type="match status" value="1"/>
</dbReference>
<feature type="domain" description="PPIase FKBP-type" evidence="7">
    <location>
        <begin position="1"/>
        <end position="63"/>
    </location>
</feature>
<dbReference type="InterPro" id="IPR001179">
    <property type="entry name" value="PPIase_FKBP_dom"/>
</dbReference>
<keyword evidence="3 5" id="KW-0697">Rotamase</keyword>
<feature type="compositionally biased region" description="Acidic residues" evidence="6">
    <location>
        <begin position="442"/>
        <end position="500"/>
    </location>
</feature>
<dbReference type="Gene3D" id="3.10.50.40">
    <property type="match status" value="3"/>
</dbReference>
<dbReference type="InterPro" id="IPR050689">
    <property type="entry name" value="FKBP-type_PPIase"/>
</dbReference>
<reference evidence="8" key="1">
    <citation type="submission" date="2015-04" db="UniProtKB">
        <authorList>
            <consortium name="EnsemblPlants"/>
        </authorList>
    </citation>
    <scope>IDENTIFICATION</scope>
</reference>
<reference evidence="8" key="2">
    <citation type="submission" date="2018-05" db="EMBL/GenBank/DDBJ databases">
        <title>OpunRS2 (Oryza punctata Reference Sequence Version 2).</title>
        <authorList>
            <person name="Zhang J."/>
            <person name="Kudrna D."/>
            <person name="Lee S."/>
            <person name="Talag J."/>
            <person name="Welchert J."/>
            <person name="Wing R.A."/>
        </authorList>
    </citation>
    <scope>NUCLEOTIDE SEQUENCE [LARGE SCALE GENOMIC DNA]</scope>
</reference>
<evidence type="ECO:0000259" key="7">
    <source>
        <dbReference type="PROSITE" id="PS50059"/>
    </source>
</evidence>
<evidence type="ECO:0000256" key="1">
    <source>
        <dbReference type="ARBA" id="ARBA00000971"/>
    </source>
</evidence>
<evidence type="ECO:0000256" key="4">
    <source>
        <dbReference type="ARBA" id="ARBA00023235"/>
    </source>
</evidence>
<dbReference type="PROSITE" id="PS50059">
    <property type="entry name" value="FKBP_PPIASE"/>
    <property type="match status" value="3"/>
</dbReference>
<evidence type="ECO:0000256" key="5">
    <source>
        <dbReference type="PROSITE-ProRule" id="PRU00277"/>
    </source>
</evidence>
<dbReference type="SUPFAM" id="SSF54534">
    <property type="entry name" value="FKBP-like"/>
    <property type="match status" value="3"/>
</dbReference>
<feature type="domain" description="PPIase FKBP-type" evidence="7">
    <location>
        <begin position="57"/>
        <end position="146"/>
    </location>
</feature>
<feature type="compositionally biased region" description="Basic and acidic residues" evidence="6">
    <location>
        <begin position="535"/>
        <end position="562"/>
    </location>
</feature>
<dbReference type="Proteomes" id="UP000026962">
    <property type="component" value="Chromosome 1"/>
</dbReference>
<dbReference type="eggNOG" id="KOG0543">
    <property type="taxonomic scope" value="Eukaryota"/>
</dbReference>
<dbReference type="Gene3D" id="3.40.395.10">
    <property type="entry name" value="Adenoviral Proteinase, Chain A"/>
    <property type="match status" value="1"/>
</dbReference>
<keyword evidence="9" id="KW-1185">Reference proteome</keyword>
<dbReference type="InterPro" id="IPR038765">
    <property type="entry name" value="Papain-like_cys_pep_sf"/>
</dbReference>